<proteinExistence type="predicted"/>
<evidence type="ECO:0000313" key="1">
    <source>
        <dbReference type="EMBL" id="ESP93017.1"/>
    </source>
</evidence>
<dbReference type="EMBL" id="AUSV01000038">
    <property type="protein sequence ID" value="ESP93017.1"/>
    <property type="molecule type" value="Genomic_DNA"/>
</dbReference>
<evidence type="ECO:0000313" key="2">
    <source>
        <dbReference type="Proteomes" id="UP000017820"/>
    </source>
</evidence>
<dbReference type="AlphaFoldDB" id="V4JD65"/>
<dbReference type="InterPro" id="IPR007338">
    <property type="entry name" value="DUF416"/>
</dbReference>
<dbReference type="Proteomes" id="UP000017820">
    <property type="component" value="Unassembled WGS sequence"/>
</dbReference>
<accession>V4JD65</accession>
<dbReference type="PATRIC" id="fig|1353533.3.peg.2623"/>
<reference evidence="1 2" key="1">
    <citation type="submission" date="2013-07" db="EMBL/GenBank/DDBJ databases">
        <title>Draft genome sequence of Pseudoalteromonas luteoviolacea 2ta16.</title>
        <authorList>
            <person name="Allen E.E."/>
            <person name="Azam F."/>
            <person name="Podell S."/>
        </authorList>
    </citation>
    <scope>NUCLEOTIDE SEQUENCE [LARGE SCALE GENOMIC DNA]</scope>
    <source>
        <strain evidence="1 2">2ta16</strain>
    </source>
</reference>
<dbReference type="Pfam" id="PF04222">
    <property type="entry name" value="DUF416"/>
    <property type="match status" value="1"/>
</dbReference>
<comment type="caution">
    <text evidence="1">The sequence shown here is derived from an EMBL/GenBank/DDBJ whole genome shotgun (WGS) entry which is preliminary data.</text>
</comment>
<gene>
    <name evidence="1" type="ORF">PL2TA16_03649</name>
</gene>
<sequence length="213" mass="23977">MAQLLNIAGIVEMSMSKANNFQRIRELNYLQKAALAAAILERMTPNYGLFSEATGFGDEQVFRNALNLCWEKLLLPKSKISLEKQIEKIEPNVPELSDFDMFGTYPAIDMATALLGFIQGIMTKDEIEFVNVAKISQATVARYIEFLLAQEDIMPDNKLVREHPLMQYEIEVLGELIDFVEGMGRISSETIKQLKAQAIIDGQTNIGLAIERE</sequence>
<organism evidence="1 2">
    <name type="scientific">Pseudoalteromonas luteoviolacea (strain 2ta16)</name>
    <dbReference type="NCBI Taxonomy" id="1353533"/>
    <lineage>
        <taxon>Bacteria</taxon>
        <taxon>Pseudomonadati</taxon>
        <taxon>Pseudomonadota</taxon>
        <taxon>Gammaproteobacteria</taxon>
        <taxon>Alteromonadales</taxon>
        <taxon>Pseudoalteromonadaceae</taxon>
        <taxon>Pseudoalteromonas</taxon>
    </lineage>
</organism>
<dbReference type="InterPro" id="IPR023381">
    <property type="entry name" value="YP001051499.1-like_dom_sf"/>
</dbReference>
<name>V4JD65_PSEL2</name>
<dbReference type="Gene3D" id="1.20.1590.10">
    <property type="entry name" value="YP_001051499.1 domain like"/>
    <property type="match status" value="1"/>
</dbReference>
<evidence type="ECO:0008006" key="3">
    <source>
        <dbReference type="Google" id="ProtNLM"/>
    </source>
</evidence>
<protein>
    <recommendedName>
        <fullName evidence="3">DUF416 domain-containing protein</fullName>
    </recommendedName>
</protein>